<protein>
    <recommendedName>
        <fullName evidence="4">DUF3299 domain-containing protein</fullName>
    </recommendedName>
</protein>
<evidence type="ECO:0000256" key="1">
    <source>
        <dbReference type="SAM" id="SignalP"/>
    </source>
</evidence>
<sequence length="148" mass="16501">MKYKALILLIILMLFVTACASNNETAETISFTELSEKVADDVYDVSTKAKGLDGKRVEMIGYMSPLSPLDTNFFYMIQVPGAICPFCDGADVDFLQVVQVYAPNDKKVDFETHAIKVTGIFEAGEKVDENNATSIFRLNAEKIEEHKF</sequence>
<keyword evidence="3" id="KW-1185">Reference proteome</keyword>
<accession>A0A1G5L1B7</accession>
<dbReference type="Gene3D" id="2.40.50.870">
    <property type="entry name" value="Protein of unknown function (DUF3299)"/>
    <property type="match status" value="1"/>
</dbReference>
<evidence type="ECO:0000313" key="2">
    <source>
        <dbReference type="EMBL" id="SCZ06733.1"/>
    </source>
</evidence>
<feature type="signal peptide" evidence="1">
    <location>
        <begin position="1"/>
        <end position="20"/>
    </location>
</feature>
<name>A0A1G5L1B7_9FIRM</name>
<keyword evidence="1" id="KW-0732">Signal</keyword>
<dbReference type="STRING" id="1120976.SAMN03080606_03971"/>
<dbReference type="OrthoDB" id="2583024at2"/>
<dbReference type="PROSITE" id="PS51257">
    <property type="entry name" value="PROKAR_LIPOPROTEIN"/>
    <property type="match status" value="1"/>
</dbReference>
<dbReference type="EMBL" id="FMUS01000036">
    <property type="protein sequence ID" value="SCZ06733.1"/>
    <property type="molecule type" value="Genomic_DNA"/>
</dbReference>
<organism evidence="2 3">
    <name type="scientific">Alkaliphilus peptidifermentans DSM 18978</name>
    <dbReference type="NCBI Taxonomy" id="1120976"/>
    <lineage>
        <taxon>Bacteria</taxon>
        <taxon>Bacillati</taxon>
        <taxon>Bacillota</taxon>
        <taxon>Clostridia</taxon>
        <taxon>Peptostreptococcales</taxon>
        <taxon>Natronincolaceae</taxon>
        <taxon>Alkaliphilus</taxon>
    </lineage>
</organism>
<dbReference type="RefSeq" id="WP_091547179.1">
    <property type="nucleotide sequence ID" value="NZ_FMUS01000036.1"/>
</dbReference>
<evidence type="ECO:0000313" key="3">
    <source>
        <dbReference type="Proteomes" id="UP000198636"/>
    </source>
</evidence>
<dbReference type="Proteomes" id="UP000198636">
    <property type="component" value="Unassembled WGS sequence"/>
</dbReference>
<proteinExistence type="predicted"/>
<reference evidence="2 3" key="1">
    <citation type="submission" date="2016-10" db="EMBL/GenBank/DDBJ databases">
        <authorList>
            <person name="de Groot N.N."/>
        </authorList>
    </citation>
    <scope>NUCLEOTIDE SEQUENCE [LARGE SCALE GENOMIC DNA]</scope>
    <source>
        <strain evidence="2 3">DSM 18978</strain>
    </source>
</reference>
<evidence type="ECO:0008006" key="4">
    <source>
        <dbReference type="Google" id="ProtNLM"/>
    </source>
</evidence>
<feature type="chain" id="PRO_5011539837" description="DUF3299 domain-containing protein" evidence="1">
    <location>
        <begin position="21"/>
        <end position="148"/>
    </location>
</feature>
<gene>
    <name evidence="2" type="ORF">SAMN03080606_03971</name>
</gene>
<dbReference type="AlphaFoldDB" id="A0A1G5L1B7"/>